<accession>A0A1I5I3Q4</accession>
<protein>
    <submittedName>
        <fullName evidence="2">Uncharacterized protein</fullName>
    </submittedName>
</protein>
<dbReference type="STRING" id="112413.SAMN05421854_102246"/>
<proteinExistence type="predicted"/>
<evidence type="ECO:0000313" key="2">
    <source>
        <dbReference type="EMBL" id="SFO55157.1"/>
    </source>
</evidence>
<dbReference type="AlphaFoldDB" id="A0A1I5I3Q4"/>
<organism evidence="2 3">
    <name type="scientific">Amycolatopsis rubida</name>
    <dbReference type="NCBI Taxonomy" id="112413"/>
    <lineage>
        <taxon>Bacteria</taxon>
        <taxon>Bacillati</taxon>
        <taxon>Actinomycetota</taxon>
        <taxon>Actinomycetes</taxon>
        <taxon>Pseudonocardiales</taxon>
        <taxon>Pseudonocardiaceae</taxon>
        <taxon>Amycolatopsis</taxon>
    </lineage>
</organism>
<evidence type="ECO:0000313" key="3">
    <source>
        <dbReference type="Proteomes" id="UP000199137"/>
    </source>
</evidence>
<sequence length="35" mass="3793">MYAVTDLATGQLIEDDPRGDRAPRPRISQLAGLVP</sequence>
<evidence type="ECO:0000256" key="1">
    <source>
        <dbReference type="SAM" id="MobiDB-lite"/>
    </source>
</evidence>
<feature type="region of interest" description="Disordered" evidence="1">
    <location>
        <begin position="1"/>
        <end position="35"/>
    </location>
</feature>
<dbReference type="Proteomes" id="UP000199137">
    <property type="component" value="Unassembled WGS sequence"/>
</dbReference>
<gene>
    <name evidence="2" type="ORF">SAMN05421854_102246</name>
</gene>
<reference evidence="2 3" key="1">
    <citation type="submission" date="2016-10" db="EMBL/GenBank/DDBJ databases">
        <authorList>
            <person name="de Groot N.N."/>
        </authorList>
    </citation>
    <scope>NUCLEOTIDE SEQUENCE [LARGE SCALE GENOMIC DNA]</scope>
    <source>
        <strain evidence="2 3">DSM 44637</strain>
    </source>
</reference>
<name>A0A1I5I3Q4_9PSEU</name>
<dbReference type="EMBL" id="FOWC01000002">
    <property type="protein sequence ID" value="SFO55157.1"/>
    <property type="molecule type" value="Genomic_DNA"/>
</dbReference>